<gene>
    <name evidence="1" type="ORF">N7537_005368</name>
</gene>
<reference evidence="1" key="1">
    <citation type="journal article" date="2023" name="IMA Fungus">
        <title>Comparative genomic study of the Penicillium genus elucidates a diverse pangenome and 15 lateral gene transfer events.</title>
        <authorList>
            <person name="Petersen C."/>
            <person name="Sorensen T."/>
            <person name="Nielsen M.R."/>
            <person name="Sondergaard T.E."/>
            <person name="Sorensen J.L."/>
            <person name="Fitzpatrick D.A."/>
            <person name="Frisvad J.C."/>
            <person name="Nielsen K.L."/>
        </authorList>
    </citation>
    <scope>NUCLEOTIDE SEQUENCE</scope>
    <source>
        <strain evidence="1">IBT 12815</strain>
    </source>
</reference>
<organism evidence="1 2">
    <name type="scientific">Penicillium hordei</name>
    <dbReference type="NCBI Taxonomy" id="40994"/>
    <lineage>
        <taxon>Eukaryota</taxon>
        <taxon>Fungi</taxon>
        <taxon>Dikarya</taxon>
        <taxon>Ascomycota</taxon>
        <taxon>Pezizomycotina</taxon>
        <taxon>Eurotiomycetes</taxon>
        <taxon>Eurotiomycetidae</taxon>
        <taxon>Eurotiales</taxon>
        <taxon>Aspergillaceae</taxon>
        <taxon>Penicillium</taxon>
    </lineage>
</organism>
<accession>A0AAD6H340</accession>
<reference evidence="1" key="2">
    <citation type="submission" date="2023-01" db="EMBL/GenBank/DDBJ databases">
        <authorList>
            <person name="Petersen C."/>
        </authorList>
    </citation>
    <scope>NUCLEOTIDE SEQUENCE</scope>
    <source>
        <strain evidence="1">IBT 12815</strain>
    </source>
</reference>
<dbReference type="AlphaFoldDB" id="A0AAD6H340"/>
<keyword evidence="1" id="KW-0418">Kinase</keyword>
<dbReference type="RefSeq" id="XP_056752210.1">
    <property type="nucleotide sequence ID" value="XM_056896425.1"/>
</dbReference>
<sequence length="153" mass="17373">MTSVLPSVDAEFESPGRLTLRSWVLDITRSPFAETGGLFQAACHVCFLPPSRRWIFNATNRLNETSSFDEQSFNGSPAEQYNKDITLILLSLQRKVSTDCFFYAQRMSTKIISIIDWQDAVIFPRFIQAGYPPFFKHDSSQPQSMHNAKLSVA</sequence>
<evidence type="ECO:0000313" key="2">
    <source>
        <dbReference type="Proteomes" id="UP001213799"/>
    </source>
</evidence>
<comment type="caution">
    <text evidence="1">The sequence shown here is derived from an EMBL/GenBank/DDBJ whole genome shotgun (WGS) entry which is preliminary data.</text>
</comment>
<name>A0AAD6H340_9EURO</name>
<keyword evidence="1" id="KW-0808">Transferase</keyword>
<keyword evidence="2" id="KW-1185">Reference proteome</keyword>
<dbReference type="Proteomes" id="UP001213799">
    <property type="component" value="Unassembled WGS sequence"/>
</dbReference>
<evidence type="ECO:0000313" key="1">
    <source>
        <dbReference type="EMBL" id="KAJ5602412.1"/>
    </source>
</evidence>
<proteinExistence type="predicted"/>
<dbReference type="EMBL" id="JAQJAE010000003">
    <property type="protein sequence ID" value="KAJ5602412.1"/>
    <property type="molecule type" value="Genomic_DNA"/>
</dbReference>
<dbReference type="GO" id="GO:0016301">
    <property type="term" value="F:kinase activity"/>
    <property type="evidence" value="ECO:0007669"/>
    <property type="project" value="UniProtKB-KW"/>
</dbReference>
<dbReference type="GeneID" id="81586667"/>
<protein>
    <submittedName>
        <fullName evidence="1">Kinase-like protein</fullName>
    </submittedName>
</protein>